<dbReference type="InterPro" id="IPR027417">
    <property type="entry name" value="P-loop_NTPase"/>
</dbReference>
<dbReference type="OrthoDB" id="5144031at2"/>
<proteinExistence type="predicted"/>
<dbReference type="AlphaFoldDB" id="A0A4P7IK93"/>
<accession>A0A4P7IK93</accession>
<evidence type="ECO:0008006" key="3">
    <source>
        <dbReference type="Google" id="ProtNLM"/>
    </source>
</evidence>
<protein>
    <recommendedName>
        <fullName evidence="3">Sulfotransferase family protein</fullName>
    </recommendedName>
</protein>
<evidence type="ECO:0000313" key="1">
    <source>
        <dbReference type="EMBL" id="QBX56361.1"/>
    </source>
</evidence>
<keyword evidence="2" id="KW-1185">Reference proteome</keyword>
<dbReference type="SUPFAM" id="SSF52540">
    <property type="entry name" value="P-loop containing nucleoside triphosphate hydrolases"/>
    <property type="match status" value="1"/>
</dbReference>
<dbReference type="KEGG" id="nsn:EXE58_13385"/>
<dbReference type="RefSeq" id="WP_135268351.1">
    <property type="nucleotide sequence ID" value="NZ_CP038436.1"/>
</dbReference>
<organism evidence="1 2">
    <name type="scientific">Nocardioides seonyuensis</name>
    <dbReference type="NCBI Taxonomy" id="2518371"/>
    <lineage>
        <taxon>Bacteria</taxon>
        <taxon>Bacillati</taxon>
        <taxon>Actinomycetota</taxon>
        <taxon>Actinomycetes</taxon>
        <taxon>Propionibacteriales</taxon>
        <taxon>Nocardioidaceae</taxon>
        <taxon>Nocardioides</taxon>
    </lineage>
</organism>
<reference evidence="1 2" key="1">
    <citation type="submission" date="2019-03" db="EMBL/GenBank/DDBJ databases">
        <title>Three New Species of Nocardioides, Nocardioides euryhalodurans sp. nov., Nocardioides seonyuensis sp. nov. and Nocardioides eburneoflavus sp. nov. Iolated from Soil.</title>
        <authorList>
            <person name="Roh S.G."/>
            <person name="Lee C."/>
            <person name="Kim M.-K."/>
            <person name="Kim S.B."/>
        </authorList>
    </citation>
    <scope>NUCLEOTIDE SEQUENCE [LARGE SCALE GENOMIC DNA]</scope>
    <source>
        <strain evidence="1 2">MMS17-SY207-3</strain>
    </source>
</reference>
<evidence type="ECO:0000313" key="2">
    <source>
        <dbReference type="Proteomes" id="UP000294853"/>
    </source>
</evidence>
<dbReference type="Proteomes" id="UP000294853">
    <property type="component" value="Chromosome"/>
</dbReference>
<gene>
    <name evidence="1" type="ORF">EXE58_13385</name>
</gene>
<sequence>MAQGRVVLHVGAMKSGTTFLQGCLFDNKAALEQRGVLLPGKEWRSQARAVHGLLHDRGVQWRKMAERMSSHPGLSVVSMEFLAAATPAKARALRETLSDVDLRVVVTARDLNRSIPAMWQESVQNGRSWSWRDYHDALVSHRPSLVPPGQRPAPAAHFWRQQDLVAIATTWAGVVGPERVDVVTVPAPGGPRDLLWQRFASVLGLDPDAIETVKPANESLGAASAQVMRRLNELLDETGLTFSESQVARKRLLAKSVLASRKGEEPAIGLDVAAWVPEETARTVSALGDLGVGLVGEWSDLDPVAVPGIDPDDVDQGLVLETALRGLAGFMHAVVRDPGLLSG</sequence>
<dbReference type="EMBL" id="CP038436">
    <property type="protein sequence ID" value="QBX56361.1"/>
    <property type="molecule type" value="Genomic_DNA"/>
</dbReference>
<name>A0A4P7IK93_9ACTN</name>